<gene>
    <name evidence="15" type="ORF">TOPH_00633</name>
</gene>
<evidence type="ECO:0000256" key="11">
    <source>
        <dbReference type="PROSITE-ProRule" id="PRU00103"/>
    </source>
</evidence>
<keyword evidence="16" id="KW-1185">Reference proteome</keyword>
<dbReference type="EMBL" id="LFRF01000001">
    <property type="protein sequence ID" value="KND94917.1"/>
    <property type="molecule type" value="Genomic_DNA"/>
</dbReference>
<dbReference type="Proteomes" id="UP000036947">
    <property type="component" value="Unassembled WGS sequence"/>
</dbReference>
<evidence type="ECO:0000259" key="14">
    <source>
        <dbReference type="SMART" id="SM01036"/>
    </source>
</evidence>
<keyword evidence="5 12" id="KW-0690">Ribosome biogenesis</keyword>
<evidence type="ECO:0000256" key="13">
    <source>
        <dbReference type="SAM" id="MobiDB-lite"/>
    </source>
</evidence>
<dbReference type="GO" id="GO:0034455">
    <property type="term" value="C:t-UTP complex"/>
    <property type="evidence" value="ECO:0007669"/>
    <property type="project" value="TreeGrafter"/>
</dbReference>
<evidence type="ECO:0000256" key="7">
    <source>
        <dbReference type="ARBA" id="ARBA00022737"/>
    </source>
</evidence>
<protein>
    <recommendedName>
        <fullName evidence="4 12">U3 small nucleolar RNA-associated protein 10</fullName>
    </recommendedName>
</protein>
<evidence type="ECO:0000256" key="3">
    <source>
        <dbReference type="ARBA" id="ARBA00011399"/>
    </source>
</evidence>
<evidence type="ECO:0000256" key="5">
    <source>
        <dbReference type="ARBA" id="ARBA00022517"/>
    </source>
</evidence>
<dbReference type="InterPro" id="IPR012954">
    <property type="entry name" value="BP28_C_dom"/>
</dbReference>
<keyword evidence="7" id="KW-0677">Repeat</keyword>
<keyword evidence="9 12" id="KW-0687">Ribonucleoprotein</keyword>
<evidence type="ECO:0000256" key="6">
    <source>
        <dbReference type="ARBA" id="ARBA00022552"/>
    </source>
</evidence>
<dbReference type="InterPro" id="IPR056473">
    <property type="entry name" value="HEAT_Utp10/HEAT1"/>
</dbReference>
<feature type="region of interest" description="Disordered" evidence="13">
    <location>
        <begin position="928"/>
        <end position="951"/>
    </location>
</feature>
<evidence type="ECO:0000256" key="4">
    <source>
        <dbReference type="ARBA" id="ARBA00015399"/>
    </source>
</evidence>
<organism evidence="15 16">
    <name type="scientific">Tolypocladium ophioglossoides (strain CBS 100239)</name>
    <name type="common">Snaketongue truffleclub</name>
    <name type="synonym">Elaphocordyceps ophioglossoides</name>
    <dbReference type="NCBI Taxonomy" id="1163406"/>
    <lineage>
        <taxon>Eukaryota</taxon>
        <taxon>Fungi</taxon>
        <taxon>Dikarya</taxon>
        <taxon>Ascomycota</taxon>
        <taxon>Pezizomycotina</taxon>
        <taxon>Sordariomycetes</taxon>
        <taxon>Hypocreomycetidae</taxon>
        <taxon>Hypocreales</taxon>
        <taxon>Ophiocordycipitaceae</taxon>
        <taxon>Tolypocladium</taxon>
    </lineage>
</organism>
<dbReference type="GO" id="GO:0032040">
    <property type="term" value="C:small-subunit processome"/>
    <property type="evidence" value="ECO:0007669"/>
    <property type="project" value="TreeGrafter"/>
</dbReference>
<proteinExistence type="inferred from homology"/>
<dbReference type="GO" id="GO:0000462">
    <property type="term" value="P:maturation of SSU-rRNA from tricistronic rRNA transcript (SSU-rRNA, 5.8S rRNA, LSU-rRNA)"/>
    <property type="evidence" value="ECO:0007669"/>
    <property type="project" value="TreeGrafter"/>
</dbReference>
<accession>A0A0L0NLB6</accession>
<evidence type="ECO:0000256" key="1">
    <source>
        <dbReference type="ARBA" id="ARBA00004604"/>
    </source>
</evidence>
<dbReference type="InterPro" id="IPR021133">
    <property type="entry name" value="HEAT_type_2"/>
</dbReference>
<evidence type="ECO:0000313" key="15">
    <source>
        <dbReference type="EMBL" id="KND94917.1"/>
    </source>
</evidence>
<name>A0A0L0NLB6_TOLOC</name>
<comment type="subunit">
    <text evidence="3 12">Component of the ribosomal small subunit (SSU) processome.</text>
</comment>
<evidence type="ECO:0000313" key="16">
    <source>
        <dbReference type="Proteomes" id="UP000036947"/>
    </source>
</evidence>
<dbReference type="Pfam" id="PF08146">
    <property type="entry name" value="BP28CT"/>
    <property type="match status" value="1"/>
</dbReference>
<dbReference type="PANTHER" id="PTHR13457">
    <property type="entry name" value="BAP28"/>
    <property type="match status" value="1"/>
</dbReference>
<keyword evidence="8 12" id="KW-0539">Nucleus</keyword>
<dbReference type="Pfam" id="PF02985">
    <property type="entry name" value="HEAT"/>
    <property type="match status" value="1"/>
</dbReference>
<comment type="function">
    <text evidence="10">Involved in nucleolar processing of pre-18S ribosomal RNA. Involved in ribosome biosynthesis.</text>
</comment>
<dbReference type="PANTHER" id="PTHR13457:SF1">
    <property type="entry name" value="HEAT REPEAT-CONTAINING PROTEIN 1"/>
    <property type="match status" value="1"/>
</dbReference>
<reference evidence="15 16" key="1">
    <citation type="journal article" date="2015" name="BMC Genomics">
        <title>The genome of the truffle-parasite Tolypocladium ophioglossoides and the evolution of antifungal peptaibiotics.</title>
        <authorList>
            <person name="Quandt C.A."/>
            <person name="Bushley K.E."/>
            <person name="Spatafora J.W."/>
        </authorList>
    </citation>
    <scope>NUCLEOTIDE SEQUENCE [LARGE SCALE GENOMIC DNA]</scope>
    <source>
        <strain evidence="15 16">CBS 100239</strain>
    </source>
</reference>
<dbReference type="Pfam" id="PF23243">
    <property type="entry name" value="HEAT_HEATR1"/>
    <property type="match status" value="1"/>
</dbReference>
<dbReference type="InterPro" id="IPR040191">
    <property type="entry name" value="UTP10"/>
</dbReference>
<dbReference type="STRING" id="1163406.A0A0L0NLB6"/>
<sequence length="1844" mass="204478">MFSCTKGFTLLLCDGSPSSPTQLLRSAPGRKPRRFATMATSLAAQLAQVAANSKATLNVKAQKAAHSKSLIWEARVAATQSYQTLYTTCYPGFEELCQLDARFARFRSTIFSEESQDQDRTQLTAAENEELDRQVEAFLRLAGSRLRLMPAIKAIEWLIRRFRIHEDNTVILLMTFLPYHSIPTFATLLSILPGRIPHEFRFLDPYIRSLTPPPRSVLVHQAIHHPEFLSSVSEYTLESCRKQYQYPALITFWGGLMTAALNGILERTRSGRAAVQSENTQALLHRVGPIFAESLVMKKIPSLQIASYMALAIFVSKASLEDVAVTAFMQQTVYGWTNDTVRPGLVSLTIMAQFRSAKQMNSKVTKALMKVSGIGPLLVEIGQERRVDKLANGLCLALIERFTKKGDSRGLPTIMAILSSQILQDKQIAVIFKSLLLTALTALKLDDNNDEDGALRRELGSALISLSQTPGKSGDIIQSVIQEAEFDIEELEMKLDLSFRTRRLPDTSTEDRAMSQDTNQPKRPQDLEAVVDELSARKDSLSSCLLPQPNEIFDEFSHLFFTIVSEQSQNAAALRKFDESPKLHRQAAFKDCTYCSFFIRIWCGPYPALARMAALNMVKNRLKVGDEGKVDVQALVPFCVAALSDPSKRVRQAAADLITVLTGLYSPPVPKSIQVWGSGSLYGKSKENTSLGADVAAKMLHLQILPSVEECVMDPEHISSIIKSAIEQGKYHVAPQPIFDKKDRMDKSARLAVLSFFSSHAISTPLTMVKNRLLKSLNEVRGVGSVTRTQVLLPTLQWWTNLTEEETAEICRSEQLDRGELDSRFVDIVVSNDAAGVEFLFKVLKDPSRRERAGLMRAVFARIRKMWPAMNDESKFTVAEQFLDISQEPSPAGDADSIVPGEAADVLRAVPLTTEILSFFLNSIQTGTKMITEPPPDKRRRTSSSDGNRGMVTRVTPELSQALRKVTFVLQLVENSDPVSHPELLDGLFTALSELQHFRTVVGSELGYLQNLILRSLLAMMPAYRANKDLKIDSSGGYGDLLVNCIQKSSSPVVQNAALLLVADLATTAPNLVLHSVMPIFTFMGTSVLRQSDDYSAHVVAQTIKEVVPPLIESLRKGQKSPVAGACDILVSFTTAYEHIPAHRRLGLFVALVETLGPRDFLFALISMLVDRYDTSDALLHFVVDLLNNFHIDIQLETFVKLVDLVSDLFKPKPGISFVLLGIGEDGEDKDIGKIALRQLSAFPTFLSNRKLKTQIGKLADRDDMEASEVRELYATLLENILLLADTVKANKVLHGRCGAALSNLLHLLSIGEFIKAVENLLDRQDMGLRQKVLRALEVRVDAESNTDPASRKVLLAFLPQLTAAVRESSDIRYKHTAVTCVDKIAEKYGKKDIEAVVAAAATIAGEHCLGQEEKRLRVMALLCLTSLVDVLQDAIVPVLPVAIPQAVAYLDESLQGETPDEELHSACYGFINTLVEHLPYMLSTYTDRVLEVSNKSAEAGLDDETNESRTVCLGFLAKRLDAKDIFTSLERNWEKAFSAGFSAILEYLDVLGVAIDKHPKSGITKNATLLSSILLKTLDVRRRVHAAGDKGETVLRQVIKVETSVNDKALKMIYKLNDAAFRPIFVQMMEWTASGLPKSDTTGRALRQYSVYGFVQSFFGQLKSIVTNYATYVVDDAVKVLSTARIKVAEERELWSRVLKTLATCFEHDQDDFWQAPSHFGAIAPVLMEQFLQAGSVDVVEDLVPAVVELAGAADSQAHQKELNSALLKHLKSEQTAVRLAAVKCEQALTDRLGEEWLAMLHEMLPRISELQEDDDEVVERETHRWIVKIEGVLGESLDAMLQ</sequence>
<comment type="similarity">
    <text evidence="2 12">Belongs to the HEATR1/UTP10 family.</text>
</comment>
<dbReference type="Gene3D" id="1.25.10.10">
    <property type="entry name" value="Leucine-rich Repeat Variant"/>
    <property type="match status" value="2"/>
</dbReference>
<dbReference type="GO" id="GO:0045943">
    <property type="term" value="P:positive regulation of transcription by RNA polymerase I"/>
    <property type="evidence" value="ECO:0007669"/>
    <property type="project" value="TreeGrafter"/>
</dbReference>
<comment type="subcellular location">
    <subcellularLocation>
        <location evidence="1 12">Nucleus</location>
        <location evidence="1 12">Nucleolus</location>
    </subcellularLocation>
</comment>
<evidence type="ECO:0000256" key="2">
    <source>
        <dbReference type="ARBA" id="ARBA00010559"/>
    </source>
</evidence>
<dbReference type="Pfam" id="PF12397">
    <property type="entry name" value="U3snoRNP10"/>
    <property type="match status" value="1"/>
</dbReference>
<dbReference type="InterPro" id="IPR011989">
    <property type="entry name" value="ARM-like"/>
</dbReference>
<dbReference type="InterPro" id="IPR000357">
    <property type="entry name" value="HEAT"/>
</dbReference>
<dbReference type="OrthoDB" id="31183at2759"/>
<dbReference type="GO" id="GO:0030686">
    <property type="term" value="C:90S preribosome"/>
    <property type="evidence" value="ECO:0007669"/>
    <property type="project" value="TreeGrafter"/>
</dbReference>
<dbReference type="SUPFAM" id="SSF48371">
    <property type="entry name" value="ARM repeat"/>
    <property type="match status" value="2"/>
</dbReference>
<comment type="caution">
    <text evidence="15">The sequence shown here is derived from an EMBL/GenBank/DDBJ whole genome shotgun (WGS) entry which is preliminary data.</text>
</comment>
<evidence type="ECO:0000256" key="12">
    <source>
        <dbReference type="RuleBase" id="RU367065"/>
    </source>
</evidence>
<feature type="repeat" description="HEAT" evidence="11">
    <location>
        <begin position="635"/>
        <end position="672"/>
    </location>
</feature>
<dbReference type="InterPro" id="IPR016024">
    <property type="entry name" value="ARM-type_fold"/>
</dbReference>
<dbReference type="SMART" id="SM01036">
    <property type="entry name" value="BP28CT"/>
    <property type="match status" value="1"/>
</dbReference>
<evidence type="ECO:0000256" key="8">
    <source>
        <dbReference type="ARBA" id="ARBA00023242"/>
    </source>
</evidence>
<dbReference type="InterPro" id="IPR022125">
    <property type="entry name" value="U3snoRNP10_N"/>
</dbReference>
<dbReference type="GO" id="GO:0030515">
    <property type="term" value="F:snoRNA binding"/>
    <property type="evidence" value="ECO:0007669"/>
    <property type="project" value="TreeGrafter"/>
</dbReference>
<evidence type="ECO:0000256" key="10">
    <source>
        <dbReference type="ARBA" id="ARBA00025076"/>
    </source>
</evidence>
<dbReference type="PROSITE" id="PS50077">
    <property type="entry name" value="HEAT_REPEAT"/>
    <property type="match status" value="1"/>
</dbReference>
<feature type="region of interest" description="Disordered" evidence="13">
    <location>
        <begin position="506"/>
        <end position="525"/>
    </location>
</feature>
<feature type="domain" description="BP28 C-terminal" evidence="14">
    <location>
        <begin position="1561"/>
        <end position="1714"/>
    </location>
</feature>
<keyword evidence="6 12" id="KW-0698">rRNA processing</keyword>
<evidence type="ECO:0000256" key="9">
    <source>
        <dbReference type="ARBA" id="ARBA00023274"/>
    </source>
</evidence>